<organism evidence="1 2">
    <name type="scientific">Flavobacterium gilvum</name>
    <dbReference type="NCBI Taxonomy" id="1492737"/>
    <lineage>
        <taxon>Bacteria</taxon>
        <taxon>Pseudomonadati</taxon>
        <taxon>Bacteroidota</taxon>
        <taxon>Flavobacteriia</taxon>
        <taxon>Flavobacteriales</taxon>
        <taxon>Flavobacteriaceae</taxon>
        <taxon>Flavobacterium</taxon>
    </lineage>
</organism>
<accession>A0AAC9I3U0</accession>
<keyword evidence="2" id="KW-1185">Reference proteome</keyword>
<dbReference type="RefSeq" id="WP_035634740.1">
    <property type="nucleotide sequence ID" value="NZ_CP017479.1"/>
</dbReference>
<dbReference type="AlphaFoldDB" id="A0AAC9I3U0"/>
<dbReference type="Proteomes" id="UP000175968">
    <property type="component" value="Chromosome"/>
</dbReference>
<protein>
    <submittedName>
        <fullName evidence="1">Uncharacterized protein</fullName>
    </submittedName>
</protein>
<gene>
    <name evidence="1" type="ORF">EM308_09920</name>
</gene>
<sequence>MKKTITLFVLSFFFLNCKSQNLKVKNLEKKVELNYVIANLQIDNTVQKELWDRSQFIKIFTISDSKATPKGLFEGTDEVLSSLIISATPDGDYYTKSKLYKIEGINNPKITEIKEGKFPEFSITIEHGFYDKRKSETFKFKGVQ</sequence>
<evidence type="ECO:0000313" key="2">
    <source>
        <dbReference type="Proteomes" id="UP000175968"/>
    </source>
</evidence>
<proteinExistence type="predicted"/>
<dbReference type="EMBL" id="CP017479">
    <property type="protein sequence ID" value="AOW09796.1"/>
    <property type="molecule type" value="Genomic_DNA"/>
</dbReference>
<name>A0AAC9I3U0_9FLAO</name>
<reference evidence="1 2" key="1">
    <citation type="submission" date="2016-10" db="EMBL/GenBank/DDBJ databases">
        <title>Flavobacterium gilvum sp. nov., isolated from stream water.</title>
        <authorList>
            <person name="Shin S.-K."/>
            <person name="Cho Y.-J."/>
            <person name="Yi H."/>
        </authorList>
    </citation>
    <scope>NUCLEOTIDE SEQUENCE [LARGE SCALE GENOMIC DNA]</scope>
    <source>
        <strain evidence="1 2">EM1308</strain>
    </source>
</reference>
<dbReference type="KEGG" id="fgl:EM308_09920"/>
<evidence type="ECO:0000313" key="1">
    <source>
        <dbReference type="EMBL" id="AOW09796.1"/>
    </source>
</evidence>